<dbReference type="Gene3D" id="3.90.960.10">
    <property type="entry name" value="YbaK/aminoacyl-tRNA synthetase-associated domain"/>
    <property type="match status" value="1"/>
</dbReference>
<dbReference type="AlphaFoldDB" id="A0A9D2IGY1"/>
<evidence type="ECO:0000256" key="1">
    <source>
        <dbReference type="ARBA" id="ARBA00010201"/>
    </source>
</evidence>
<evidence type="ECO:0000259" key="2">
    <source>
        <dbReference type="Pfam" id="PF04073"/>
    </source>
</evidence>
<reference evidence="3" key="2">
    <citation type="submission" date="2021-04" db="EMBL/GenBank/DDBJ databases">
        <authorList>
            <person name="Gilroy R."/>
        </authorList>
    </citation>
    <scope>NUCLEOTIDE SEQUENCE</scope>
    <source>
        <strain evidence="3">CHK192-9172</strain>
    </source>
</reference>
<name>A0A9D2IGY1_9FIRM</name>
<dbReference type="Proteomes" id="UP000824024">
    <property type="component" value="Unassembled WGS sequence"/>
</dbReference>
<dbReference type="InterPro" id="IPR007214">
    <property type="entry name" value="YbaK/aa-tRNA-synth-assoc-dom"/>
</dbReference>
<feature type="domain" description="YbaK/aminoacyl-tRNA synthetase-associated" evidence="2">
    <location>
        <begin position="37"/>
        <end position="160"/>
    </location>
</feature>
<accession>A0A9D2IGY1</accession>
<organism evidence="3 4">
    <name type="scientific">Candidatus Eubacterium avistercoris</name>
    <dbReference type="NCBI Taxonomy" id="2838567"/>
    <lineage>
        <taxon>Bacteria</taxon>
        <taxon>Bacillati</taxon>
        <taxon>Bacillota</taxon>
        <taxon>Clostridia</taxon>
        <taxon>Eubacteriales</taxon>
        <taxon>Eubacteriaceae</taxon>
        <taxon>Eubacterium</taxon>
    </lineage>
</organism>
<dbReference type="GO" id="GO:0002161">
    <property type="term" value="F:aminoacyl-tRNA deacylase activity"/>
    <property type="evidence" value="ECO:0007669"/>
    <property type="project" value="InterPro"/>
</dbReference>
<gene>
    <name evidence="3" type="ORF">IAA08_09650</name>
</gene>
<dbReference type="PANTHER" id="PTHR31423">
    <property type="entry name" value="YBAK DOMAIN-CONTAINING PROTEIN"/>
    <property type="match status" value="1"/>
</dbReference>
<evidence type="ECO:0000313" key="3">
    <source>
        <dbReference type="EMBL" id="HIZ08186.1"/>
    </source>
</evidence>
<dbReference type="PANTHER" id="PTHR31423:SF3">
    <property type="entry name" value="PROLYL-TRNA SYNTHETASE ASSOCIATED DOMAIN-CONTAINING PROTEIN 1-RELATED"/>
    <property type="match status" value="1"/>
</dbReference>
<protein>
    <submittedName>
        <fullName evidence="3">Prolyl-tRNA synthetase associated domain-containing protein</fullName>
    </submittedName>
</protein>
<dbReference type="EMBL" id="DXCH01000264">
    <property type="protein sequence ID" value="HIZ08186.1"/>
    <property type="molecule type" value="Genomic_DNA"/>
</dbReference>
<comment type="similarity">
    <text evidence="1">Belongs to the PRORSD1 family.</text>
</comment>
<dbReference type="Pfam" id="PF04073">
    <property type="entry name" value="tRNA_edit"/>
    <property type="match status" value="1"/>
</dbReference>
<comment type="caution">
    <text evidence="3">The sequence shown here is derived from an EMBL/GenBank/DDBJ whole genome shotgun (WGS) entry which is preliminary data.</text>
</comment>
<proteinExistence type="inferred from homology"/>
<reference evidence="3" key="1">
    <citation type="journal article" date="2021" name="PeerJ">
        <title>Extensive microbial diversity within the chicken gut microbiome revealed by metagenomics and culture.</title>
        <authorList>
            <person name="Gilroy R."/>
            <person name="Ravi A."/>
            <person name="Getino M."/>
            <person name="Pursley I."/>
            <person name="Horton D.L."/>
            <person name="Alikhan N.F."/>
            <person name="Baker D."/>
            <person name="Gharbi K."/>
            <person name="Hall N."/>
            <person name="Watson M."/>
            <person name="Adriaenssens E.M."/>
            <person name="Foster-Nyarko E."/>
            <person name="Jarju S."/>
            <person name="Secka A."/>
            <person name="Antonio M."/>
            <person name="Oren A."/>
            <person name="Chaudhuri R.R."/>
            <person name="La Ragione R."/>
            <person name="Hildebrand F."/>
            <person name="Pallen M.J."/>
        </authorList>
    </citation>
    <scope>NUCLEOTIDE SEQUENCE</scope>
    <source>
        <strain evidence="3">CHK192-9172</strain>
    </source>
</reference>
<sequence>MKLVKGRPQDAGKREEKEMRVYDLLDDLGIEYERVDHEAAMTMEACEEIDRVLQADICKNLFLCNRQKTDFYLLMILGDKKFKTKDITKQIGSARLSFGGPAEMEQYLDITPGSVSVLGLMNDTENHVRLLVDEDLLKGEYFGCHPCVNTSSLRVKTRDILGPFLKAVHHDMTVVKLPGENEEA</sequence>
<dbReference type="SUPFAM" id="SSF55826">
    <property type="entry name" value="YbaK/ProRS associated domain"/>
    <property type="match status" value="1"/>
</dbReference>
<dbReference type="InterPro" id="IPR036754">
    <property type="entry name" value="YbaK/aa-tRNA-synt-asso_dom_sf"/>
</dbReference>
<dbReference type="CDD" id="cd04335">
    <property type="entry name" value="PrdX_deacylase"/>
    <property type="match status" value="1"/>
</dbReference>
<evidence type="ECO:0000313" key="4">
    <source>
        <dbReference type="Proteomes" id="UP000824024"/>
    </source>
</evidence>
<dbReference type="InterPro" id="IPR040285">
    <property type="entry name" value="ProX/PRXD1"/>
</dbReference>